<reference evidence="1" key="1">
    <citation type="submission" date="2023-07" db="EMBL/GenBank/DDBJ databases">
        <title>Comparative genomics of wheat-associated soil bacteria to identify genetic determinants of phenazine resistance.</title>
        <authorList>
            <person name="Mouncey N."/>
        </authorList>
    </citation>
    <scope>NUCLEOTIDE SEQUENCE</scope>
    <source>
        <strain evidence="1">V4I22</strain>
    </source>
</reference>
<gene>
    <name evidence="1" type="ORF">QFZ22_000149</name>
</gene>
<comment type="caution">
    <text evidence="1">The sequence shown here is derived from an EMBL/GenBank/DDBJ whole genome shotgun (WGS) entry which is preliminary data.</text>
</comment>
<sequence>MTATLADAYDARLYARARHEAVPTGALFTAPRRPTPITPEQQRLNFELLGQAISSPHQAAPAEPNPTKIRALTIQPPWSDLIALTNEEIAKRIENRVWSTGWRGTLLIHGGQTIDKHALALPAVRDALPDGYEPVPGHVVAVADLAGIHADDGACTRWSEHGCFHWQLAHVQPLSEPVHATGSQRLWKPSRTLLDDITAANPHLAVRLEAAESR</sequence>
<protein>
    <submittedName>
        <fullName evidence="1">Uncharacterized protein</fullName>
    </submittedName>
</protein>
<organism evidence="1 2">
    <name type="scientific">Streptomyces canus</name>
    <dbReference type="NCBI Taxonomy" id="58343"/>
    <lineage>
        <taxon>Bacteria</taxon>
        <taxon>Bacillati</taxon>
        <taxon>Actinomycetota</taxon>
        <taxon>Actinomycetes</taxon>
        <taxon>Kitasatosporales</taxon>
        <taxon>Streptomycetaceae</taxon>
        <taxon>Streptomyces</taxon>
        <taxon>Streptomyces aurantiacus group</taxon>
    </lineage>
</organism>
<dbReference type="SUPFAM" id="SSF88697">
    <property type="entry name" value="PUA domain-like"/>
    <property type="match status" value="1"/>
</dbReference>
<dbReference type="AlphaFoldDB" id="A0AAW8F2X9"/>
<dbReference type="Proteomes" id="UP001234216">
    <property type="component" value="Unassembled WGS sequence"/>
</dbReference>
<proteinExistence type="predicted"/>
<evidence type="ECO:0000313" key="1">
    <source>
        <dbReference type="EMBL" id="MDQ0904164.1"/>
    </source>
</evidence>
<name>A0AAW8F2X9_9ACTN</name>
<accession>A0AAW8F2X9</accession>
<dbReference type="EMBL" id="JAUSZV010000001">
    <property type="protein sequence ID" value="MDQ0904164.1"/>
    <property type="molecule type" value="Genomic_DNA"/>
</dbReference>
<evidence type="ECO:0000313" key="2">
    <source>
        <dbReference type="Proteomes" id="UP001234216"/>
    </source>
</evidence>
<dbReference type="InterPro" id="IPR015947">
    <property type="entry name" value="PUA-like_sf"/>
</dbReference>
<dbReference type="RefSeq" id="WP_306971695.1">
    <property type="nucleotide sequence ID" value="NZ_JAUSZV010000001.1"/>
</dbReference>
<dbReference type="Gene3D" id="2.30.130.30">
    <property type="entry name" value="Hypothetical protein"/>
    <property type="match status" value="1"/>
</dbReference>